<dbReference type="EMBL" id="JAUTXT010000028">
    <property type="protein sequence ID" value="KAK3672957.1"/>
    <property type="molecule type" value="Genomic_DNA"/>
</dbReference>
<dbReference type="Gene3D" id="4.10.240.10">
    <property type="entry name" value="Zn(2)-C6 fungal-type DNA-binding domain"/>
    <property type="match status" value="1"/>
</dbReference>
<evidence type="ECO:0000313" key="4">
    <source>
        <dbReference type="EMBL" id="KAK3672957.1"/>
    </source>
</evidence>
<evidence type="ECO:0000313" key="5">
    <source>
        <dbReference type="Proteomes" id="UP001274830"/>
    </source>
</evidence>
<dbReference type="PANTHER" id="PTHR47784">
    <property type="entry name" value="STEROL UPTAKE CONTROL PROTEIN 2"/>
    <property type="match status" value="1"/>
</dbReference>
<dbReference type="SUPFAM" id="SSF57701">
    <property type="entry name" value="Zn2/Cys6 DNA-binding domain"/>
    <property type="match status" value="1"/>
</dbReference>
<dbReference type="SMART" id="SM00066">
    <property type="entry name" value="GAL4"/>
    <property type="match status" value="1"/>
</dbReference>
<dbReference type="GO" id="GO:0001228">
    <property type="term" value="F:DNA-binding transcription activator activity, RNA polymerase II-specific"/>
    <property type="evidence" value="ECO:0007669"/>
    <property type="project" value="TreeGrafter"/>
</dbReference>
<sequence length="429" mass="48002">MQSEVLNSIQLPLIRTKRHHRKSRFGCLACKRRRVKCDEKRPACTSCALRLSDCVYPTSPNARIVEPPAPGSGIKSDDAGSGNASSPSSTASSPRLILDAAELEVSGLELTQCYLSRVFYSFDEAVSRPERLWVWKVYIPTLAFTYSTVRDGMLTMGAIFLRFADGTPDTTKYVDAANFYGTRFVEESRKQLARLDSAESDANIACSRMLFVLGLAFHREYRRIGFEYSNPMMWTWAYMLSGVKTVFGAIIASGHNVDPTMLLEMTPVEHNNDGMLDFEIGSPAASKYDRLLAYITTTMKERHTALHAFILHETTGKNVEARNICLGALQSLHSATEQVRSTDKSDTVRVLCACIADTPPGLFNMLEKQHHAALAIHAHWLMMMMLKEELWVIDDMGRAGIKAILDVADTGEMGDVLRWPREATEVQWE</sequence>
<feature type="region of interest" description="Disordered" evidence="2">
    <location>
        <begin position="65"/>
        <end position="92"/>
    </location>
</feature>
<dbReference type="GeneID" id="89967002"/>
<comment type="caution">
    <text evidence="4">The sequence shown here is derived from an EMBL/GenBank/DDBJ whole genome shotgun (WGS) entry which is preliminary data.</text>
</comment>
<feature type="domain" description="Zn(2)-C6 fungal-type" evidence="3">
    <location>
        <begin position="26"/>
        <end position="56"/>
    </location>
</feature>
<dbReference type="InterPro" id="IPR053157">
    <property type="entry name" value="Sterol_Uptake_Regulator"/>
</dbReference>
<dbReference type="PROSITE" id="PS00463">
    <property type="entry name" value="ZN2_CY6_FUNGAL_1"/>
    <property type="match status" value="1"/>
</dbReference>
<dbReference type="InterPro" id="IPR036864">
    <property type="entry name" value="Zn2-C6_fun-type_DNA-bd_sf"/>
</dbReference>
<dbReference type="RefSeq" id="XP_064690073.1">
    <property type="nucleotide sequence ID" value="XM_064842445.1"/>
</dbReference>
<evidence type="ECO:0000256" key="1">
    <source>
        <dbReference type="ARBA" id="ARBA00023242"/>
    </source>
</evidence>
<protein>
    <submittedName>
        <fullName evidence="4">Transcription factor</fullName>
    </submittedName>
</protein>
<dbReference type="PROSITE" id="PS50048">
    <property type="entry name" value="ZN2_CY6_FUNGAL_2"/>
    <property type="match status" value="1"/>
</dbReference>
<dbReference type="Proteomes" id="UP001274830">
    <property type="component" value="Unassembled WGS sequence"/>
</dbReference>
<dbReference type="AlphaFoldDB" id="A0AAE0WJP6"/>
<dbReference type="InterPro" id="IPR001138">
    <property type="entry name" value="Zn2Cys6_DnaBD"/>
</dbReference>
<keyword evidence="5" id="KW-1185">Reference proteome</keyword>
<dbReference type="PANTHER" id="PTHR47784:SF5">
    <property type="entry name" value="STEROL UPTAKE CONTROL PROTEIN 2"/>
    <property type="match status" value="1"/>
</dbReference>
<accession>A0AAE0WJP6</accession>
<feature type="compositionally biased region" description="Low complexity" evidence="2">
    <location>
        <begin position="79"/>
        <end position="92"/>
    </location>
</feature>
<organism evidence="4 5">
    <name type="scientific">Recurvomyces mirabilis</name>
    <dbReference type="NCBI Taxonomy" id="574656"/>
    <lineage>
        <taxon>Eukaryota</taxon>
        <taxon>Fungi</taxon>
        <taxon>Dikarya</taxon>
        <taxon>Ascomycota</taxon>
        <taxon>Pezizomycotina</taxon>
        <taxon>Dothideomycetes</taxon>
        <taxon>Dothideomycetidae</taxon>
        <taxon>Mycosphaerellales</taxon>
        <taxon>Teratosphaeriaceae</taxon>
        <taxon>Recurvomyces</taxon>
    </lineage>
</organism>
<name>A0AAE0WJP6_9PEZI</name>
<evidence type="ECO:0000256" key="2">
    <source>
        <dbReference type="SAM" id="MobiDB-lite"/>
    </source>
</evidence>
<gene>
    <name evidence="4" type="primary">UPC2_1</name>
    <name evidence="4" type="ORF">LTR78_007067</name>
</gene>
<dbReference type="CDD" id="cd00067">
    <property type="entry name" value="GAL4"/>
    <property type="match status" value="1"/>
</dbReference>
<reference evidence="4" key="1">
    <citation type="submission" date="2023-07" db="EMBL/GenBank/DDBJ databases">
        <title>Black Yeasts Isolated from many extreme environments.</title>
        <authorList>
            <person name="Coleine C."/>
            <person name="Stajich J.E."/>
            <person name="Selbmann L."/>
        </authorList>
    </citation>
    <scope>NUCLEOTIDE SEQUENCE</scope>
    <source>
        <strain evidence="4">CCFEE 5485</strain>
    </source>
</reference>
<dbReference type="Pfam" id="PF00172">
    <property type="entry name" value="Zn_clus"/>
    <property type="match status" value="1"/>
</dbReference>
<proteinExistence type="predicted"/>
<evidence type="ECO:0000259" key="3">
    <source>
        <dbReference type="PROSITE" id="PS50048"/>
    </source>
</evidence>
<keyword evidence="1" id="KW-0539">Nucleus</keyword>
<dbReference type="GO" id="GO:0008270">
    <property type="term" value="F:zinc ion binding"/>
    <property type="evidence" value="ECO:0007669"/>
    <property type="project" value="InterPro"/>
</dbReference>